<comment type="caution">
    <text evidence="1">The sequence shown here is derived from an EMBL/GenBank/DDBJ whole genome shotgun (WGS) entry which is preliminary data.</text>
</comment>
<dbReference type="Proteomes" id="UP000827872">
    <property type="component" value="Linkage Group LG07"/>
</dbReference>
<organism evidence="1 2">
    <name type="scientific">Sphaerodactylus townsendi</name>
    <dbReference type="NCBI Taxonomy" id="933632"/>
    <lineage>
        <taxon>Eukaryota</taxon>
        <taxon>Metazoa</taxon>
        <taxon>Chordata</taxon>
        <taxon>Craniata</taxon>
        <taxon>Vertebrata</taxon>
        <taxon>Euteleostomi</taxon>
        <taxon>Lepidosauria</taxon>
        <taxon>Squamata</taxon>
        <taxon>Bifurcata</taxon>
        <taxon>Gekkota</taxon>
        <taxon>Sphaerodactylidae</taxon>
        <taxon>Sphaerodactylus</taxon>
    </lineage>
</organism>
<sequence length="432" mass="47047">MIALVGACPPSHWGPNCIHTCNCHNGARCSAYDGECKCTPGWTGLYCTQRCPLGFYGKDCTLLCQCQNGADCDHISGQCTCRTGFMGKQCEQKCPPGTYGYGCRQICDCLNNSTCDYITGTCYCNPGWKGARCDQAGVIIVGNLNSLSRTSAAIPADSYQIGAIAGIIILVLVVLFLLALFIIYRQKQKGKESNMPAVSYTPAMRVINTDYTISETIPHNNGGNANSHYFSNPSYHTLTQCSTIANNMDRMTLAKSTNNQLFLNLKNVDQGKRGPLMDYTGTLPADWKHGGYLNELGAFGIDRSIGKSLKDLVKNSEYNLSNCSLSSSENPYATIKDPPALTPKNSECGYVEMKSPARRDSAYAEISNSGSANKNVYEIEPTVSIVQGTFNNNKPFSQDLYDLPKNSHIPSHYDLLPVRDSPSSSEKDNGSE</sequence>
<evidence type="ECO:0000313" key="2">
    <source>
        <dbReference type="Proteomes" id="UP000827872"/>
    </source>
</evidence>
<gene>
    <name evidence="1" type="primary">MEGF10</name>
    <name evidence="1" type="ORF">K3G42_019635</name>
</gene>
<name>A0ACB8EQE0_9SAUR</name>
<reference evidence="1" key="1">
    <citation type="submission" date="2021-08" db="EMBL/GenBank/DDBJ databases">
        <title>The first chromosome-level gecko genome reveals the dynamic sex chromosomes of Neotropical dwarf geckos (Sphaerodactylidae: Sphaerodactylus).</title>
        <authorList>
            <person name="Pinto B.J."/>
            <person name="Keating S.E."/>
            <person name="Gamble T."/>
        </authorList>
    </citation>
    <scope>NUCLEOTIDE SEQUENCE</scope>
    <source>
        <strain evidence="1">TG3544</strain>
    </source>
</reference>
<evidence type="ECO:0000313" key="1">
    <source>
        <dbReference type="EMBL" id="KAH7994977.1"/>
    </source>
</evidence>
<dbReference type="EMBL" id="CM037620">
    <property type="protein sequence ID" value="KAH7994977.1"/>
    <property type="molecule type" value="Genomic_DNA"/>
</dbReference>
<protein>
    <submittedName>
        <fullName evidence="1">Multiple epidermal growth factor-like domains protein 10</fullName>
    </submittedName>
</protein>
<accession>A0ACB8EQE0</accession>
<keyword evidence="2" id="KW-1185">Reference proteome</keyword>
<proteinExistence type="predicted"/>